<sequence>QIYTDTEYLEISATDKKTEQLDSLSNTKSTTENIETDLSQMKKTF</sequence>
<reference evidence="1" key="1">
    <citation type="submission" date="2021-06" db="EMBL/GenBank/DDBJ databases">
        <authorList>
            <person name="Kallberg Y."/>
            <person name="Tangrot J."/>
            <person name="Rosling A."/>
        </authorList>
    </citation>
    <scope>NUCLEOTIDE SEQUENCE</scope>
    <source>
        <strain evidence="1">28 12/20/2015</strain>
    </source>
</reference>
<dbReference type="EMBL" id="CAJVPW010034842">
    <property type="protein sequence ID" value="CAG8734461.1"/>
    <property type="molecule type" value="Genomic_DNA"/>
</dbReference>
<organism evidence="1 2">
    <name type="scientific">Cetraspora pellucida</name>
    <dbReference type="NCBI Taxonomy" id="1433469"/>
    <lineage>
        <taxon>Eukaryota</taxon>
        <taxon>Fungi</taxon>
        <taxon>Fungi incertae sedis</taxon>
        <taxon>Mucoromycota</taxon>
        <taxon>Glomeromycotina</taxon>
        <taxon>Glomeromycetes</taxon>
        <taxon>Diversisporales</taxon>
        <taxon>Gigasporaceae</taxon>
        <taxon>Cetraspora</taxon>
    </lineage>
</organism>
<protein>
    <submittedName>
        <fullName evidence="1">12927_t:CDS:1</fullName>
    </submittedName>
</protein>
<feature type="non-terminal residue" evidence="1">
    <location>
        <position position="1"/>
    </location>
</feature>
<comment type="caution">
    <text evidence="1">The sequence shown here is derived from an EMBL/GenBank/DDBJ whole genome shotgun (WGS) entry which is preliminary data.</text>
</comment>
<keyword evidence="2" id="KW-1185">Reference proteome</keyword>
<proteinExistence type="predicted"/>
<name>A0ACA9Q383_9GLOM</name>
<evidence type="ECO:0000313" key="2">
    <source>
        <dbReference type="Proteomes" id="UP000789366"/>
    </source>
</evidence>
<gene>
    <name evidence="1" type="ORF">SPELUC_LOCUS13352</name>
</gene>
<evidence type="ECO:0000313" key="1">
    <source>
        <dbReference type="EMBL" id="CAG8734461.1"/>
    </source>
</evidence>
<accession>A0ACA9Q383</accession>
<dbReference type="Proteomes" id="UP000789366">
    <property type="component" value="Unassembled WGS sequence"/>
</dbReference>